<feature type="transmembrane region" description="Helical" evidence="2">
    <location>
        <begin position="62"/>
        <end position="83"/>
    </location>
</feature>
<evidence type="ECO:0000313" key="4">
    <source>
        <dbReference type="EMBL" id="MBA0124922.1"/>
    </source>
</evidence>
<proteinExistence type="predicted"/>
<feature type="transmembrane region" description="Helical" evidence="2">
    <location>
        <begin position="90"/>
        <end position="108"/>
    </location>
</feature>
<dbReference type="GO" id="GO:0004519">
    <property type="term" value="F:endonuclease activity"/>
    <property type="evidence" value="ECO:0007669"/>
    <property type="project" value="UniProtKB-KW"/>
</dbReference>
<dbReference type="Pfam" id="PF03372">
    <property type="entry name" value="Exo_endo_phos"/>
    <property type="match status" value="1"/>
</dbReference>
<feature type="region of interest" description="Disordered" evidence="1">
    <location>
        <begin position="1"/>
        <end position="24"/>
    </location>
</feature>
<keyword evidence="2" id="KW-1133">Transmembrane helix</keyword>
<feature type="domain" description="Endonuclease/exonuclease/phosphatase" evidence="3">
    <location>
        <begin position="127"/>
        <end position="332"/>
    </location>
</feature>
<evidence type="ECO:0000259" key="3">
    <source>
        <dbReference type="Pfam" id="PF03372"/>
    </source>
</evidence>
<dbReference type="EMBL" id="JACCKD010000002">
    <property type="protein sequence ID" value="MBA0124922.1"/>
    <property type="molecule type" value="Genomic_DNA"/>
</dbReference>
<keyword evidence="4" id="KW-0540">Nuclease</keyword>
<reference evidence="4 5" key="1">
    <citation type="submission" date="2020-07" db="EMBL/GenBank/DDBJ databases">
        <title>Genome of Haloechinothrix sp.</title>
        <authorList>
            <person name="Tang S.-K."/>
            <person name="Yang L."/>
            <person name="Zhu W.-Y."/>
        </authorList>
    </citation>
    <scope>NUCLEOTIDE SEQUENCE [LARGE SCALE GENOMIC DNA]</scope>
    <source>
        <strain evidence="4 5">YIM 98757</strain>
    </source>
</reference>
<sequence>MRRYRVRRSREQVRGREQPHPRSTPVARVVTTSLVLLAVPFCAAAGLRLVVSGLLWTDGNRYTTALLALTPAVTLAGGLLGVLALVLRRWWIGGVVTALVVALVAVMLPRALPADGPDTGGATVRVLSVNLFFGRVDPEAVVELVREYEVDVLTVLELHPRTATELEAAGLGELLPHQHFIPETAAAGSGIASRYPLEELGEVGGSWFRQPSARVRLDSALPVEIVAVHTVPPVTRAADWRAELRALPEATTDAPLRILSGDFNATLDHAEFRRLLGSGYADAAGQVGKGLVPTWPLRRYLPVPLATLDHIVLDARASAREVDTPDVSGGDHRAVFAEIVLPG</sequence>
<feature type="compositionally biased region" description="Basic and acidic residues" evidence="1">
    <location>
        <begin position="9"/>
        <end position="20"/>
    </location>
</feature>
<organism evidence="4 5">
    <name type="scientific">Haloechinothrix aidingensis</name>
    <dbReference type="NCBI Taxonomy" id="2752311"/>
    <lineage>
        <taxon>Bacteria</taxon>
        <taxon>Bacillati</taxon>
        <taxon>Actinomycetota</taxon>
        <taxon>Actinomycetes</taxon>
        <taxon>Pseudonocardiales</taxon>
        <taxon>Pseudonocardiaceae</taxon>
        <taxon>Haloechinothrix</taxon>
    </lineage>
</organism>
<keyword evidence="4" id="KW-0378">Hydrolase</keyword>
<dbReference type="Proteomes" id="UP000582974">
    <property type="component" value="Unassembled WGS sequence"/>
</dbReference>
<keyword evidence="5" id="KW-1185">Reference proteome</keyword>
<keyword evidence="2" id="KW-0472">Membrane</keyword>
<name>A0A838A8W9_9PSEU</name>
<keyword evidence="4" id="KW-0255">Endonuclease</keyword>
<dbReference type="GO" id="GO:0004527">
    <property type="term" value="F:exonuclease activity"/>
    <property type="evidence" value="ECO:0007669"/>
    <property type="project" value="UniProtKB-KW"/>
</dbReference>
<evidence type="ECO:0000256" key="2">
    <source>
        <dbReference type="SAM" id="Phobius"/>
    </source>
</evidence>
<dbReference type="InterPro" id="IPR036691">
    <property type="entry name" value="Endo/exonu/phosph_ase_sf"/>
</dbReference>
<dbReference type="SUPFAM" id="SSF56219">
    <property type="entry name" value="DNase I-like"/>
    <property type="match status" value="1"/>
</dbReference>
<accession>A0A838A8W9</accession>
<protein>
    <submittedName>
        <fullName evidence="4">Endonuclease/exonuclease/phosphatase family protein</fullName>
    </submittedName>
</protein>
<comment type="caution">
    <text evidence="4">The sequence shown here is derived from an EMBL/GenBank/DDBJ whole genome shotgun (WGS) entry which is preliminary data.</text>
</comment>
<dbReference type="Gene3D" id="3.60.10.10">
    <property type="entry name" value="Endonuclease/exonuclease/phosphatase"/>
    <property type="match status" value="1"/>
</dbReference>
<keyword evidence="4" id="KW-0269">Exonuclease</keyword>
<dbReference type="AlphaFoldDB" id="A0A838A8W9"/>
<evidence type="ECO:0000256" key="1">
    <source>
        <dbReference type="SAM" id="MobiDB-lite"/>
    </source>
</evidence>
<feature type="transmembrane region" description="Helical" evidence="2">
    <location>
        <begin position="26"/>
        <end position="50"/>
    </location>
</feature>
<evidence type="ECO:0000313" key="5">
    <source>
        <dbReference type="Proteomes" id="UP000582974"/>
    </source>
</evidence>
<gene>
    <name evidence="4" type="ORF">H0B56_05140</name>
</gene>
<keyword evidence="2" id="KW-0812">Transmembrane</keyword>
<dbReference type="InterPro" id="IPR005135">
    <property type="entry name" value="Endo/exonuclease/phosphatase"/>
</dbReference>